<proteinExistence type="predicted"/>
<dbReference type="Proteomes" id="UP000297834">
    <property type="component" value="Unassembled WGS sequence"/>
</dbReference>
<keyword evidence="3" id="KW-1185">Reference proteome</keyword>
<evidence type="ECO:0000256" key="1">
    <source>
        <dbReference type="SAM" id="Coils"/>
    </source>
</evidence>
<sequence length="373" mass="41476">MTYTARLKVFCNDKNILSNLSYTFLNTSSNKNYGGKLDNNGCTRVYNCNKLDLIFIELILNNTKLARVRIPALENGDFNKSTYKLKMTQGITKKAESNKVPVKVKNELEIAIEQWESTTSYIAKETIQNPVLRLTYQKKAKEVSNKYIMLVKDRKLTLKEAANECNKLRNEVMETTRKRTTAVGVAGAKNIKTNGLTIDFLSEKYAYKLTNPTNYEELKNTRQLDGFIKKQMALGKSFFNALSPTGKNRVYYSIMRSAGNANPKVTSQMKGVGSLGTVFLVVTVVFAGKEIYYAENREKESIRQGTTIFTGMATGAATTMAVSTPAEAACGPAAPLCMFVAGLVGSAIGGWGAYKLLEAYDAEIEEFTTWNFF</sequence>
<feature type="coiled-coil region" evidence="1">
    <location>
        <begin position="151"/>
        <end position="178"/>
    </location>
</feature>
<comment type="caution">
    <text evidence="2">The sequence shown here is derived from an EMBL/GenBank/DDBJ whole genome shotgun (WGS) entry which is preliminary data.</text>
</comment>
<organism evidence="2 3">
    <name type="scientific">Alkanindiges illinoisensis</name>
    <dbReference type="NCBI Taxonomy" id="197183"/>
    <lineage>
        <taxon>Bacteria</taxon>
        <taxon>Pseudomonadati</taxon>
        <taxon>Pseudomonadota</taxon>
        <taxon>Gammaproteobacteria</taxon>
        <taxon>Moraxellales</taxon>
        <taxon>Moraxellaceae</taxon>
        <taxon>Alkanindiges</taxon>
    </lineage>
</organism>
<keyword evidence="1" id="KW-0175">Coiled coil</keyword>
<accession>A0A4Y7XB99</accession>
<dbReference type="AlphaFoldDB" id="A0A4Y7XB99"/>
<evidence type="ECO:0000313" key="2">
    <source>
        <dbReference type="EMBL" id="TEU25638.1"/>
    </source>
</evidence>
<gene>
    <name evidence="2" type="ORF">E2B99_09780</name>
</gene>
<dbReference type="OrthoDB" id="6713493at2"/>
<dbReference type="EMBL" id="SNTY01000036">
    <property type="protein sequence ID" value="TEU25638.1"/>
    <property type="molecule type" value="Genomic_DNA"/>
</dbReference>
<protein>
    <submittedName>
        <fullName evidence="2">Uncharacterized protein</fullName>
    </submittedName>
</protein>
<dbReference type="RefSeq" id="WP_134244787.1">
    <property type="nucleotide sequence ID" value="NZ_SNTY01000036.1"/>
</dbReference>
<name>A0A4Y7XB99_9GAMM</name>
<evidence type="ECO:0000313" key="3">
    <source>
        <dbReference type="Proteomes" id="UP000297834"/>
    </source>
</evidence>
<reference evidence="2 3" key="1">
    <citation type="submission" date="2019-03" db="EMBL/GenBank/DDBJ databases">
        <title>Alkanindiges illinoisensis: a potential pathogenic isolated from ascites of a gastric cancer patient with abdominal metastasis.</title>
        <authorList>
            <person name="Hu X."/>
            <person name="Yang B."/>
            <person name="Yan X."/>
            <person name="Lin L."/>
            <person name="Zhao H."/>
            <person name="Zhou F."/>
            <person name="Su B."/>
            <person name="Chen J."/>
            <person name="Rui Y."/>
            <person name="Wang Q."/>
            <person name="Zheng L."/>
        </authorList>
    </citation>
    <scope>NUCLEOTIDE SEQUENCE [LARGE SCALE GENOMIC DNA]</scope>
    <source>
        <strain evidence="2 3">NFYY 23406</strain>
    </source>
</reference>